<evidence type="ECO:0000256" key="5">
    <source>
        <dbReference type="ARBA" id="ARBA00044504"/>
    </source>
</evidence>
<dbReference type="GO" id="GO:0016020">
    <property type="term" value="C:membrane"/>
    <property type="evidence" value="ECO:0007669"/>
    <property type="project" value="UniProtKB-SubCell"/>
</dbReference>
<dbReference type="SUPFAM" id="SSF103473">
    <property type="entry name" value="MFS general substrate transporter"/>
    <property type="match status" value="1"/>
</dbReference>
<gene>
    <name evidence="8" type="ORF">MTR67_045105</name>
</gene>
<keyword evidence="2 7" id="KW-0812">Transmembrane</keyword>
<proteinExistence type="inferred from homology"/>
<dbReference type="PROSITE" id="PS51257">
    <property type="entry name" value="PROKAR_LIPOPROTEIN"/>
    <property type="match status" value="1"/>
</dbReference>
<evidence type="ECO:0000313" key="8">
    <source>
        <dbReference type="EMBL" id="WMV51720.1"/>
    </source>
</evidence>
<dbReference type="InterPro" id="IPR005828">
    <property type="entry name" value="MFS_sugar_transport-like"/>
</dbReference>
<feature type="transmembrane region" description="Helical" evidence="7">
    <location>
        <begin position="100"/>
        <end position="120"/>
    </location>
</feature>
<comment type="catalytic activity">
    <reaction evidence="6">
        <text>phosphate(in) + H(+)(in) = phosphate(out) + H(+)(out)</text>
        <dbReference type="Rhea" id="RHEA:29939"/>
        <dbReference type="ChEBI" id="CHEBI:15378"/>
        <dbReference type="ChEBI" id="CHEBI:43474"/>
    </reaction>
    <physiologicalReaction direction="right-to-left" evidence="6">
        <dbReference type="Rhea" id="RHEA:29941"/>
    </physiologicalReaction>
</comment>
<dbReference type="EMBL" id="CP133621">
    <property type="protein sequence ID" value="WMV51720.1"/>
    <property type="molecule type" value="Genomic_DNA"/>
</dbReference>
<evidence type="ECO:0000256" key="6">
    <source>
        <dbReference type="ARBA" id="ARBA00049011"/>
    </source>
</evidence>
<dbReference type="Pfam" id="PF00083">
    <property type="entry name" value="Sugar_tr"/>
    <property type="match status" value="1"/>
</dbReference>
<name>A0AAF0UTF1_SOLVR</name>
<comment type="similarity">
    <text evidence="5">Belongs to the major facilitator superfamily. Phosphate:H(+) symporter (TC 2.A.1.9) family.</text>
</comment>
<dbReference type="PANTHER" id="PTHR24064">
    <property type="entry name" value="SOLUTE CARRIER FAMILY 22 MEMBER"/>
    <property type="match status" value="1"/>
</dbReference>
<evidence type="ECO:0000256" key="7">
    <source>
        <dbReference type="SAM" id="Phobius"/>
    </source>
</evidence>
<keyword evidence="9" id="KW-1185">Reference proteome</keyword>
<feature type="transmembrane region" description="Helical" evidence="7">
    <location>
        <begin position="77"/>
        <end position="94"/>
    </location>
</feature>
<keyword evidence="3 7" id="KW-1133">Transmembrane helix</keyword>
<evidence type="ECO:0000256" key="3">
    <source>
        <dbReference type="ARBA" id="ARBA00022989"/>
    </source>
</evidence>
<dbReference type="Proteomes" id="UP001234989">
    <property type="component" value="Chromosome 10"/>
</dbReference>
<comment type="subcellular location">
    <subcellularLocation>
        <location evidence="1">Membrane</location>
        <topology evidence="1">Multi-pass membrane protein</topology>
    </subcellularLocation>
</comment>
<dbReference type="GO" id="GO:0022857">
    <property type="term" value="F:transmembrane transporter activity"/>
    <property type="evidence" value="ECO:0007669"/>
    <property type="project" value="InterPro"/>
</dbReference>
<reference evidence="8" key="1">
    <citation type="submission" date="2023-08" db="EMBL/GenBank/DDBJ databases">
        <title>A de novo genome assembly of Solanum verrucosum Schlechtendal, a Mexican diploid species geographically isolated from the other diploid A-genome species in potato relatives.</title>
        <authorList>
            <person name="Hosaka K."/>
        </authorList>
    </citation>
    <scope>NUCLEOTIDE SEQUENCE</scope>
    <source>
        <tissue evidence="8">Young leaves</tissue>
    </source>
</reference>
<accession>A0AAF0UTF1</accession>
<evidence type="ECO:0000256" key="2">
    <source>
        <dbReference type="ARBA" id="ARBA00022692"/>
    </source>
</evidence>
<protein>
    <submittedName>
        <fullName evidence="8">Uncharacterized protein</fullName>
    </submittedName>
</protein>
<sequence>MTYYGKLNRKCSLLGFAMLSGIFSIGCVIIDGGRFEGLQIGVELISYFSACTTFSILLIYTLELFPTCVRNSAVAMVRRAMVLGGALSPMLIGVGRNNEWLSFGVFGLSIATCGCFVVFLPETKGRTLSDTMDEEENKDITFVC</sequence>
<dbReference type="InterPro" id="IPR036259">
    <property type="entry name" value="MFS_trans_sf"/>
</dbReference>
<feature type="transmembrane region" description="Helical" evidence="7">
    <location>
        <begin position="12"/>
        <end position="32"/>
    </location>
</feature>
<keyword evidence="4 7" id="KW-0472">Membrane</keyword>
<dbReference type="Gene3D" id="1.20.1250.20">
    <property type="entry name" value="MFS general substrate transporter like domains"/>
    <property type="match status" value="1"/>
</dbReference>
<evidence type="ECO:0000256" key="1">
    <source>
        <dbReference type="ARBA" id="ARBA00004141"/>
    </source>
</evidence>
<organism evidence="8 9">
    <name type="scientific">Solanum verrucosum</name>
    <dbReference type="NCBI Taxonomy" id="315347"/>
    <lineage>
        <taxon>Eukaryota</taxon>
        <taxon>Viridiplantae</taxon>
        <taxon>Streptophyta</taxon>
        <taxon>Embryophyta</taxon>
        <taxon>Tracheophyta</taxon>
        <taxon>Spermatophyta</taxon>
        <taxon>Magnoliopsida</taxon>
        <taxon>eudicotyledons</taxon>
        <taxon>Gunneridae</taxon>
        <taxon>Pentapetalae</taxon>
        <taxon>asterids</taxon>
        <taxon>lamiids</taxon>
        <taxon>Solanales</taxon>
        <taxon>Solanaceae</taxon>
        <taxon>Solanoideae</taxon>
        <taxon>Solaneae</taxon>
        <taxon>Solanum</taxon>
    </lineage>
</organism>
<evidence type="ECO:0000313" key="9">
    <source>
        <dbReference type="Proteomes" id="UP001234989"/>
    </source>
</evidence>
<dbReference type="AlphaFoldDB" id="A0AAF0UTF1"/>
<evidence type="ECO:0000256" key="4">
    <source>
        <dbReference type="ARBA" id="ARBA00023136"/>
    </source>
</evidence>
<feature type="transmembrane region" description="Helical" evidence="7">
    <location>
        <begin position="44"/>
        <end position="65"/>
    </location>
</feature>